<keyword evidence="3" id="KW-1003">Cell membrane</keyword>
<evidence type="ECO:0000256" key="2">
    <source>
        <dbReference type="ARBA" id="ARBA00022448"/>
    </source>
</evidence>
<sequence>MIIRPRPPLWKLFFILKGSIIPDIVGQLVGVSILSLLVVAAHHHWPDWVPSINGAPFALVGIALSIFLGFRNNACYDRWWEARRQWGELIAVSRHFARQTLVLDGIPDGLSVRSDLVRLTIAFSHALRGQLRAGGPDGDRWRSFIPDRFKTEVAGMRRPTDACLRMISGELARLRAEGTLSDILYQSLDQSVGRMGLVQAACERIANTPVPFAYTLLLHRTAYLFCVLLPFGFQDSLGWFTPVASAIVAYAFFGLDALSEHLETPFETNPNGLALQAMTKMIENNLRESLGEKDVDPLPLPQDFLLM</sequence>
<feature type="transmembrane region" description="Helical" evidence="9">
    <location>
        <begin position="239"/>
        <end position="258"/>
    </location>
</feature>
<dbReference type="EMBL" id="JAUOZU010000007">
    <property type="protein sequence ID" value="MDO6964287.1"/>
    <property type="molecule type" value="Genomic_DNA"/>
</dbReference>
<dbReference type="PANTHER" id="PTHR33281">
    <property type="entry name" value="UPF0187 PROTEIN YNEE"/>
    <property type="match status" value="1"/>
</dbReference>
<feature type="transmembrane region" description="Helical" evidence="9">
    <location>
        <begin position="20"/>
        <end position="42"/>
    </location>
</feature>
<keyword evidence="5 9" id="KW-1133">Transmembrane helix</keyword>
<evidence type="ECO:0000313" key="10">
    <source>
        <dbReference type="EMBL" id="MDO6964287.1"/>
    </source>
</evidence>
<dbReference type="PANTHER" id="PTHR33281:SF19">
    <property type="entry name" value="VOLTAGE-DEPENDENT ANION CHANNEL-FORMING PROTEIN YNEE"/>
    <property type="match status" value="1"/>
</dbReference>
<feature type="transmembrane region" description="Helical" evidence="9">
    <location>
        <begin position="48"/>
        <end position="70"/>
    </location>
</feature>
<comment type="caution">
    <text evidence="10">The sequence shown here is derived from an EMBL/GenBank/DDBJ whole genome shotgun (WGS) entry which is preliminary data.</text>
</comment>
<evidence type="ECO:0000256" key="3">
    <source>
        <dbReference type="ARBA" id="ARBA00022475"/>
    </source>
</evidence>
<feature type="transmembrane region" description="Helical" evidence="9">
    <location>
        <begin position="212"/>
        <end position="233"/>
    </location>
</feature>
<dbReference type="Pfam" id="PF25539">
    <property type="entry name" value="Bestrophin_2"/>
    <property type="match status" value="1"/>
</dbReference>
<evidence type="ECO:0000256" key="5">
    <source>
        <dbReference type="ARBA" id="ARBA00022989"/>
    </source>
</evidence>
<keyword evidence="4 9" id="KW-0812">Transmembrane</keyword>
<keyword evidence="7 9" id="KW-0472">Membrane</keyword>
<proteinExistence type="inferred from homology"/>
<comment type="similarity">
    <text evidence="8">Belongs to the anion channel-forming bestrophin (TC 1.A.46) family.</text>
</comment>
<reference evidence="10" key="2">
    <citation type="submission" date="2023-07" db="EMBL/GenBank/DDBJ databases">
        <authorList>
            <person name="Shen H."/>
        </authorList>
    </citation>
    <scope>NUCLEOTIDE SEQUENCE</scope>
    <source>
        <strain evidence="10">TNR-22</strain>
    </source>
</reference>
<comment type="subcellular location">
    <subcellularLocation>
        <location evidence="1">Cell membrane</location>
        <topology evidence="1">Multi-pass membrane protein</topology>
    </subcellularLocation>
</comment>
<keyword evidence="2" id="KW-0813">Transport</keyword>
<evidence type="ECO:0000256" key="1">
    <source>
        <dbReference type="ARBA" id="ARBA00004651"/>
    </source>
</evidence>
<keyword evidence="11" id="KW-1185">Reference proteome</keyword>
<evidence type="ECO:0000256" key="9">
    <source>
        <dbReference type="SAM" id="Phobius"/>
    </source>
</evidence>
<dbReference type="RefSeq" id="WP_304376213.1">
    <property type="nucleotide sequence ID" value="NZ_JAUOZU010000007.1"/>
</dbReference>
<evidence type="ECO:0000313" key="11">
    <source>
        <dbReference type="Proteomes" id="UP001174932"/>
    </source>
</evidence>
<evidence type="ECO:0000256" key="8">
    <source>
        <dbReference type="ARBA" id="ARBA00034708"/>
    </source>
</evidence>
<dbReference type="Proteomes" id="UP001174932">
    <property type="component" value="Unassembled WGS sequence"/>
</dbReference>
<protein>
    <submittedName>
        <fullName evidence="10">Bestrophin family ion channel</fullName>
    </submittedName>
</protein>
<keyword evidence="6" id="KW-0406">Ion transport</keyword>
<name>A0ABT8YKU0_9HYPH</name>
<organism evidence="10 11">
    <name type="scientific">Rhizobium alvei</name>
    <dbReference type="NCBI Taxonomy" id="1132659"/>
    <lineage>
        <taxon>Bacteria</taxon>
        <taxon>Pseudomonadati</taxon>
        <taxon>Pseudomonadota</taxon>
        <taxon>Alphaproteobacteria</taxon>
        <taxon>Hyphomicrobiales</taxon>
        <taxon>Rhizobiaceae</taxon>
        <taxon>Rhizobium/Agrobacterium group</taxon>
        <taxon>Rhizobium</taxon>
    </lineage>
</organism>
<evidence type="ECO:0000256" key="4">
    <source>
        <dbReference type="ARBA" id="ARBA00022692"/>
    </source>
</evidence>
<dbReference type="InterPro" id="IPR044669">
    <property type="entry name" value="YneE/VCCN1/2-like"/>
</dbReference>
<evidence type="ECO:0000256" key="7">
    <source>
        <dbReference type="ARBA" id="ARBA00023136"/>
    </source>
</evidence>
<gene>
    <name evidence="10" type="ORF">Q4481_09985</name>
</gene>
<reference evidence="10" key="1">
    <citation type="journal article" date="2015" name="Int. J. Syst. Evol. Microbiol.">
        <title>Rhizobium alvei sp. nov., isolated from a freshwater river.</title>
        <authorList>
            <person name="Sheu S.Y."/>
            <person name="Huang H.W."/>
            <person name="Young C.C."/>
            <person name="Chen W.M."/>
        </authorList>
    </citation>
    <scope>NUCLEOTIDE SEQUENCE</scope>
    <source>
        <strain evidence="10">TNR-22</strain>
    </source>
</reference>
<accession>A0ABT8YKU0</accession>
<evidence type="ECO:0000256" key="6">
    <source>
        <dbReference type="ARBA" id="ARBA00023065"/>
    </source>
</evidence>